<dbReference type="Proteomes" id="UP000831786">
    <property type="component" value="Chromosome"/>
</dbReference>
<dbReference type="InterPro" id="IPR020846">
    <property type="entry name" value="MFS_dom"/>
</dbReference>
<feature type="transmembrane region" description="Helical" evidence="5">
    <location>
        <begin position="145"/>
        <end position="168"/>
    </location>
</feature>
<keyword evidence="3 5" id="KW-1133">Transmembrane helix</keyword>
<proteinExistence type="predicted"/>
<dbReference type="InterPro" id="IPR010645">
    <property type="entry name" value="MFS_4"/>
</dbReference>
<dbReference type="Pfam" id="PF06779">
    <property type="entry name" value="MFS_4"/>
    <property type="match status" value="1"/>
</dbReference>
<keyword evidence="2 5" id="KW-0812">Transmembrane</keyword>
<dbReference type="Gene3D" id="1.20.1250.20">
    <property type="entry name" value="MFS general substrate transporter like domains"/>
    <property type="match status" value="1"/>
</dbReference>
<keyword evidence="4 5" id="KW-0472">Membrane</keyword>
<protein>
    <submittedName>
        <fullName evidence="7">YbfB/YjiJ family MFS transporter</fullName>
    </submittedName>
</protein>
<evidence type="ECO:0000256" key="3">
    <source>
        <dbReference type="ARBA" id="ARBA00022989"/>
    </source>
</evidence>
<name>A0ABY4FGX1_9MICO</name>
<dbReference type="EMBL" id="CP095045">
    <property type="protein sequence ID" value="UOQ55881.1"/>
    <property type="molecule type" value="Genomic_DNA"/>
</dbReference>
<organism evidence="7 8">
    <name type="scientific">Leucobacter allii</name>
    <dbReference type="NCBI Taxonomy" id="2932247"/>
    <lineage>
        <taxon>Bacteria</taxon>
        <taxon>Bacillati</taxon>
        <taxon>Actinomycetota</taxon>
        <taxon>Actinomycetes</taxon>
        <taxon>Micrococcales</taxon>
        <taxon>Microbacteriaceae</taxon>
        <taxon>Leucobacter</taxon>
    </lineage>
</organism>
<feature type="transmembrane region" description="Helical" evidence="5">
    <location>
        <begin position="89"/>
        <end position="106"/>
    </location>
</feature>
<dbReference type="PANTHER" id="PTHR23537">
    <property type="match status" value="1"/>
</dbReference>
<feature type="transmembrane region" description="Helical" evidence="5">
    <location>
        <begin position="331"/>
        <end position="350"/>
    </location>
</feature>
<reference evidence="7 8" key="1">
    <citation type="submission" date="2022-04" db="EMBL/GenBank/DDBJ databases">
        <title>Leucobacter sp. isolated from rhizosphere of garlic.</title>
        <authorList>
            <person name="Won M."/>
            <person name="Lee C.-M."/>
            <person name="Woen H.-Y."/>
            <person name="Kwon S.-W."/>
        </authorList>
    </citation>
    <scope>NUCLEOTIDE SEQUENCE [LARGE SCALE GENOMIC DNA]</scope>
    <source>
        <strain evidence="7 8">H21R-40</strain>
    </source>
</reference>
<dbReference type="PROSITE" id="PS50850">
    <property type="entry name" value="MFS"/>
    <property type="match status" value="1"/>
</dbReference>
<comment type="subcellular location">
    <subcellularLocation>
        <location evidence="1">Cell membrane</location>
        <topology evidence="1">Multi-pass membrane protein</topology>
    </subcellularLocation>
</comment>
<dbReference type="RefSeq" id="WP_244725935.1">
    <property type="nucleotide sequence ID" value="NZ_CP095045.1"/>
</dbReference>
<dbReference type="InterPro" id="IPR036259">
    <property type="entry name" value="MFS_trans_sf"/>
</dbReference>
<gene>
    <name evidence="7" type="ORF">MUN78_09185</name>
</gene>
<feature type="domain" description="Major facilitator superfamily (MFS) profile" evidence="6">
    <location>
        <begin position="18"/>
        <end position="414"/>
    </location>
</feature>
<feature type="transmembrane region" description="Helical" evidence="5">
    <location>
        <begin position="307"/>
        <end position="325"/>
    </location>
</feature>
<keyword evidence="8" id="KW-1185">Reference proteome</keyword>
<dbReference type="PANTHER" id="PTHR23537:SF1">
    <property type="entry name" value="SUGAR TRANSPORTER"/>
    <property type="match status" value="1"/>
</dbReference>
<evidence type="ECO:0000256" key="1">
    <source>
        <dbReference type="ARBA" id="ARBA00004651"/>
    </source>
</evidence>
<evidence type="ECO:0000256" key="2">
    <source>
        <dbReference type="ARBA" id="ARBA00022692"/>
    </source>
</evidence>
<evidence type="ECO:0000256" key="5">
    <source>
        <dbReference type="SAM" id="Phobius"/>
    </source>
</evidence>
<feature type="transmembrane region" description="Helical" evidence="5">
    <location>
        <begin position="58"/>
        <end position="77"/>
    </location>
</feature>
<evidence type="ECO:0000256" key="4">
    <source>
        <dbReference type="ARBA" id="ARBA00023136"/>
    </source>
</evidence>
<feature type="transmembrane region" description="Helical" evidence="5">
    <location>
        <begin position="362"/>
        <end position="384"/>
    </location>
</feature>
<feature type="transmembrane region" description="Helical" evidence="5">
    <location>
        <begin position="180"/>
        <end position="197"/>
    </location>
</feature>
<evidence type="ECO:0000313" key="8">
    <source>
        <dbReference type="Proteomes" id="UP000831786"/>
    </source>
</evidence>
<feature type="transmembrane region" description="Helical" evidence="5">
    <location>
        <begin position="390"/>
        <end position="409"/>
    </location>
</feature>
<evidence type="ECO:0000313" key="7">
    <source>
        <dbReference type="EMBL" id="UOQ55881.1"/>
    </source>
</evidence>
<evidence type="ECO:0000259" key="6">
    <source>
        <dbReference type="PROSITE" id="PS50850"/>
    </source>
</evidence>
<accession>A0ABY4FGX1</accession>
<dbReference type="SUPFAM" id="SSF103473">
    <property type="entry name" value="MFS general substrate transporter"/>
    <property type="match status" value="1"/>
</dbReference>
<feature type="transmembrane region" description="Helical" evidence="5">
    <location>
        <begin position="17"/>
        <end position="38"/>
    </location>
</feature>
<feature type="transmembrane region" description="Helical" evidence="5">
    <location>
        <begin position="280"/>
        <end position="300"/>
    </location>
</feature>
<sequence>MQSAAIPPRPAPQTADWLVAVRAGAVLAAAIGVGRFVFTPILPLMEAEAGLSAQHAGLVATANYVGYLVGALLGIAAPRLGTSQLSLRASGIVLLLSLPAMTIAQGTLAWCAIRLVAGVASALVFIVAGNAILTRLTQARPQFVGWAYGGLGVGIALSGVLVALVGLVPADGSGPGGWRGAWWASTVLAAVLLALGWKLGDGSASPTGASLAAGATGLGANAAAAPAARPALRAPLAANRGRFGLLFASYTLEGAGYIIAGTFLVAAVHALDAGPLSSSVWTVVGLAVIPSGAIWTSLAARFSRATLVAAALLLQAVGIALPALIEQAWAGMVAAALFGATFMGITTLSLAEGRALGSPRAVALLTAGYSVGQIAGPLAVVPLLDAGYRGALLVGAGIVIAAAVAAAGMRGRRS</sequence>
<feature type="transmembrane region" description="Helical" evidence="5">
    <location>
        <begin position="112"/>
        <end position="133"/>
    </location>
</feature>
<feature type="transmembrane region" description="Helical" evidence="5">
    <location>
        <begin position="243"/>
        <end position="268"/>
    </location>
</feature>